<reference evidence="12" key="1">
    <citation type="journal article" date="2019" name="Int. J. Syst. Evol. Microbiol.">
        <title>The Global Catalogue of Microorganisms (GCM) 10K type strain sequencing project: providing services to taxonomists for standard genome sequencing and annotation.</title>
        <authorList>
            <consortium name="The Broad Institute Genomics Platform"/>
            <consortium name="The Broad Institute Genome Sequencing Center for Infectious Disease"/>
            <person name="Wu L."/>
            <person name="Ma J."/>
        </authorList>
    </citation>
    <scope>NUCLEOTIDE SEQUENCE [LARGE SCALE GENOMIC DNA]</scope>
    <source>
        <strain evidence="12">JCM 18542</strain>
    </source>
</reference>
<dbReference type="RefSeq" id="WP_200174833.1">
    <property type="nucleotide sequence ID" value="NZ_BAABKQ010000001.1"/>
</dbReference>
<feature type="region of interest" description="Disordered" evidence="8">
    <location>
        <begin position="440"/>
        <end position="470"/>
    </location>
</feature>
<evidence type="ECO:0000256" key="7">
    <source>
        <dbReference type="RuleBase" id="RU003345"/>
    </source>
</evidence>
<evidence type="ECO:0000256" key="1">
    <source>
        <dbReference type="ARBA" id="ARBA00004786"/>
    </source>
</evidence>
<accession>A0ABP9C5S0</accession>
<dbReference type="PANTHER" id="PTHR42862:SF1">
    <property type="entry name" value="DELTA-1-PYRROLINE-5-CARBOXYLATE DEHYDROGENASE 2, ISOFORM A-RELATED"/>
    <property type="match status" value="1"/>
</dbReference>
<dbReference type="SUPFAM" id="SSF53720">
    <property type="entry name" value="ALDH-like"/>
    <property type="match status" value="1"/>
</dbReference>
<evidence type="ECO:0000256" key="6">
    <source>
        <dbReference type="PROSITE-ProRule" id="PRU10007"/>
    </source>
</evidence>
<dbReference type="Pfam" id="PF01619">
    <property type="entry name" value="Pro_dh"/>
    <property type="match status" value="1"/>
</dbReference>
<evidence type="ECO:0000256" key="2">
    <source>
        <dbReference type="ARBA" id="ARBA00012884"/>
    </source>
</evidence>
<feature type="domain" description="Proline dehydrogenase" evidence="10">
    <location>
        <begin position="123"/>
        <end position="410"/>
    </location>
</feature>
<keyword evidence="3 7" id="KW-0560">Oxidoreductase</keyword>
<feature type="active site" evidence="6">
    <location>
        <position position="701"/>
    </location>
</feature>
<evidence type="ECO:0000313" key="11">
    <source>
        <dbReference type="EMBL" id="GAA4804472.1"/>
    </source>
</evidence>
<evidence type="ECO:0000259" key="9">
    <source>
        <dbReference type="Pfam" id="PF00171"/>
    </source>
</evidence>
<gene>
    <name evidence="11" type="ORF">GCM10023353_03740</name>
</gene>
<evidence type="ECO:0000259" key="10">
    <source>
        <dbReference type="Pfam" id="PF01619"/>
    </source>
</evidence>
<comment type="catalytic activity">
    <reaction evidence="5">
        <text>L-glutamate 5-semialdehyde + NAD(+) + H2O = L-glutamate + NADH + 2 H(+)</text>
        <dbReference type="Rhea" id="RHEA:30235"/>
        <dbReference type="ChEBI" id="CHEBI:15377"/>
        <dbReference type="ChEBI" id="CHEBI:15378"/>
        <dbReference type="ChEBI" id="CHEBI:29985"/>
        <dbReference type="ChEBI" id="CHEBI:57540"/>
        <dbReference type="ChEBI" id="CHEBI:57945"/>
        <dbReference type="ChEBI" id="CHEBI:58066"/>
        <dbReference type="EC" id="1.2.1.88"/>
    </reaction>
</comment>
<dbReference type="PIRSF" id="PIRSF000197">
    <property type="entry name" value="Bifunct_PutA"/>
    <property type="match status" value="1"/>
</dbReference>
<dbReference type="EMBL" id="BAABKQ010000001">
    <property type="protein sequence ID" value="GAA4804472.1"/>
    <property type="molecule type" value="Genomic_DNA"/>
</dbReference>
<dbReference type="InterPro" id="IPR016163">
    <property type="entry name" value="Ald_DH_C"/>
</dbReference>
<dbReference type="PROSITE" id="PS00070">
    <property type="entry name" value="ALDEHYDE_DEHYDR_CYS"/>
    <property type="match status" value="1"/>
</dbReference>
<comment type="similarity">
    <text evidence="7">Belongs to the aldehyde dehydrogenase family.</text>
</comment>
<dbReference type="InterPro" id="IPR002872">
    <property type="entry name" value="Proline_DH_dom"/>
</dbReference>
<dbReference type="InterPro" id="IPR050485">
    <property type="entry name" value="Proline_metab_enzyme"/>
</dbReference>
<dbReference type="Proteomes" id="UP001500839">
    <property type="component" value="Unassembled WGS sequence"/>
</dbReference>
<dbReference type="InterPro" id="IPR029510">
    <property type="entry name" value="Ald_DH_CS_GLU"/>
</dbReference>
<sequence>MTHADETIGLARRWAEEAARARPDPAAARLAAMLADTDGLRYAVRFIDEVIRPEDEATAAHAFAGLARRPPAFLPMRLRAATRLGGRLGPGMPRLAVPVVRRVLRAMVAHLVVDATDRRLGPEIARIRRSGFDLNLNLLGEEVLGAREADRRRAGIARLLARGDVDYVSVKVSAAVAPHAPWAFDEEVGTVVDRLTPLFLQAGRSPARKFINLDMEGYRDLDLTVAVFTRLLDDPRLSGLEAGIALQAYLPDSRDALARIHEWAARRRSAGGAPVKVRLVKGANLAMEKVEAELRGWPQAPWRTKLETDAHYKRLLDDALRPEHADAVRVGVAGHNLFDVAHAWLLAGERGVRGAVDVEMLLGMAPGQAQAVRRDIGRLLLYMPVVHPGEFDVAISYLVRRLEEGASPDNIMPSVGRLTDDAVFARERDRFLASLAAAADPVPHTRRTQDRESGRAPEAPAGFANAPDTDPAIAANRRWMRGILARVPTSDLGVRGVAEHTVSDSEALDALLEAGEGAGRAWGGRPAAERAALLRGAADALEAARARLIEVMAAEAGKTPAEADPEVSEAVDFARYYADRCDELDATPGARFHPVPLTVVAPPWNFPVAIPAGGALAALAAGSAVILKPAPQTPRCGEVLAAAVRDAGIPRDVLQVVHVDEDTLGPLLVTDPRVRRVILTGAYETAALLRKLRPDLPLLAETSGKNAIVVTPSADMDLAVRDVVHSAFSHAGQKCSAASIVILVGAAARSRRFRAQLVDAVQSLRVGPPEGPETQVGPLITPAGGKLLDALTTLDAGETWLVRPRRLDEEGRLWSPGVKEGVLPGSTAHRVEFFGPVLAVMTTPTLDAAVRIQNGVDYGLTAGLHSLDRGEIAQWLGSAQAGNLYVNRGITGAIVRRQPFGGWKSSTVGPGCKTGGPNYLQALGDWERAPGAGRWRAAGGDVSGLACERNVLRYLPVPVHVRLAEGAPERCLDRVLEAARRAGADVTVSAGRFETDAAWLDAVARRRPARIRLIGGDPQALARALDGDPAVAVHSRPVTGSDRLEMLPFLREQSVSMTAHRFGTLDAGTRGPGSPLPLV</sequence>
<dbReference type="Pfam" id="PF00171">
    <property type="entry name" value="Aldedh"/>
    <property type="match status" value="1"/>
</dbReference>
<dbReference type="InterPro" id="IPR016161">
    <property type="entry name" value="Ald_DH/histidinol_DH"/>
</dbReference>
<dbReference type="Gene3D" id="3.40.605.10">
    <property type="entry name" value="Aldehyde Dehydrogenase, Chain A, domain 1"/>
    <property type="match status" value="1"/>
</dbReference>
<dbReference type="Gene3D" id="3.40.309.10">
    <property type="entry name" value="Aldehyde Dehydrogenase, Chain A, domain 2"/>
    <property type="match status" value="1"/>
</dbReference>
<dbReference type="PROSITE" id="PS00687">
    <property type="entry name" value="ALDEHYDE_DEHYDR_GLU"/>
    <property type="match status" value="1"/>
</dbReference>
<dbReference type="InterPro" id="IPR015590">
    <property type="entry name" value="Aldehyde_DH_dom"/>
</dbReference>
<evidence type="ECO:0000256" key="5">
    <source>
        <dbReference type="ARBA" id="ARBA00048142"/>
    </source>
</evidence>
<comment type="pathway">
    <text evidence="1">Amino-acid degradation; L-proline degradation into L-glutamate; L-glutamate from L-proline: step 2/2.</text>
</comment>
<dbReference type="InterPro" id="IPR016160">
    <property type="entry name" value="Ald_DH_CS_CYS"/>
</dbReference>
<keyword evidence="4" id="KW-0520">NAD</keyword>
<dbReference type="InterPro" id="IPR016162">
    <property type="entry name" value="Ald_DH_N"/>
</dbReference>
<dbReference type="SUPFAM" id="SSF51730">
    <property type="entry name" value="FAD-linked oxidoreductase"/>
    <property type="match status" value="1"/>
</dbReference>
<comment type="caution">
    <text evidence="11">The sequence shown here is derived from an EMBL/GenBank/DDBJ whole genome shotgun (WGS) entry which is preliminary data.</text>
</comment>
<evidence type="ECO:0000256" key="4">
    <source>
        <dbReference type="ARBA" id="ARBA00023027"/>
    </source>
</evidence>
<protein>
    <recommendedName>
        <fullName evidence="2">L-glutamate gamma-semialdehyde dehydrogenase</fullName>
        <ecNumber evidence="2">1.2.1.88</ecNumber>
    </recommendedName>
</protein>
<evidence type="ECO:0000256" key="8">
    <source>
        <dbReference type="SAM" id="MobiDB-lite"/>
    </source>
</evidence>
<evidence type="ECO:0000313" key="12">
    <source>
        <dbReference type="Proteomes" id="UP001500839"/>
    </source>
</evidence>
<feature type="domain" description="Aldehyde dehydrogenase" evidence="9">
    <location>
        <begin position="498"/>
        <end position="921"/>
    </location>
</feature>
<dbReference type="InterPro" id="IPR029041">
    <property type="entry name" value="FAD-linked_oxidoreductase-like"/>
</dbReference>
<dbReference type="EC" id="1.2.1.88" evidence="2"/>
<dbReference type="Gene3D" id="3.20.20.220">
    <property type="match status" value="1"/>
</dbReference>
<keyword evidence="12" id="KW-1185">Reference proteome</keyword>
<evidence type="ECO:0000256" key="3">
    <source>
        <dbReference type="ARBA" id="ARBA00023002"/>
    </source>
</evidence>
<dbReference type="PANTHER" id="PTHR42862">
    <property type="entry name" value="DELTA-1-PYRROLINE-5-CARBOXYLATE DEHYDROGENASE 1, ISOFORM A-RELATED"/>
    <property type="match status" value="1"/>
</dbReference>
<name>A0ABP9C5S0_9ACTN</name>
<proteinExistence type="inferred from homology"/>
<dbReference type="InterPro" id="IPR025703">
    <property type="entry name" value="Bifunct_PutA"/>
</dbReference>
<organism evidence="11 12">
    <name type="scientific">Tomitella cavernea</name>
    <dbReference type="NCBI Taxonomy" id="1387982"/>
    <lineage>
        <taxon>Bacteria</taxon>
        <taxon>Bacillati</taxon>
        <taxon>Actinomycetota</taxon>
        <taxon>Actinomycetes</taxon>
        <taxon>Mycobacteriales</taxon>
        <taxon>Tomitella</taxon>
    </lineage>
</organism>